<keyword evidence="12" id="KW-1185">Reference proteome</keyword>
<dbReference type="SMART" id="SM01366">
    <property type="entry name" value="c-clamp"/>
    <property type="match status" value="1"/>
</dbReference>
<protein>
    <recommendedName>
        <fullName evidence="10">DUF4772 domain-containing protein</fullName>
    </recommendedName>
</protein>
<name>A0A6L2PPM7_COPFO</name>
<dbReference type="AlphaFoldDB" id="A0A6L2PPM7"/>
<feature type="domain" description="DUF4772" evidence="10">
    <location>
        <begin position="5"/>
        <end position="124"/>
    </location>
</feature>
<feature type="compositionally biased region" description="Low complexity" evidence="9">
    <location>
        <begin position="453"/>
        <end position="463"/>
    </location>
</feature>
<sequence>MSTGKRLAKRSIIGTRVCAQGEDGKFYSGVIHAVKTPGNSDGFGNSAGETKYSVRFDPLPGSNKRLVPAMREYRETELIGPGFQAVTGFKLLPGQKVFLTYNGREISGEVTSHQPQLDEVIVNIIPPGYEGPLELKKRLEEVRLLESRKSARLMDQDTDFARLADMAGDRKRPSSHSIDVPTVQGMLLIPNGADRTDSPSVIRFGVEEHPQQQSDIPMPSRKRRPSSSQEDFMDECTAALVLMSLSCSPHSPNFNGLSWGEHLPPSPSSDACSWRSSTPSPPLSEGGSTSTFWSQVTTDEGIVIDDYDELPRKKKASRMVFQCTWPGCLVITTTCAAIESHVRKKHLGPRETTGNDLELSDHEEEFYYTEVELGLHTSSPPTLSHRDMARPPHEDPEYLKQLKNGFTGAQQRAGPINIPSGSLPWTSSTTATSPSSPQKHLKLSPRTGTQTHQSSSSQLLSMSAPNKLPGSPTRKLRGETKKCRKVYGMEHREMWCTQCKWKKACTRFGD</sequence>
<dbReference type="Pfam" id="PF15997">
    <property type="entry name" value="DUF4772"/>
    <property type="match status" value="1"/>
</dbReference>
<feature type="region of interest" description="Disordered" evidence="9">
    <location>
        <begin position="377"/>
        <end position="477"/>
    </location>
</feature>
<organism evidence="11 12">
    <name type="scientific">Coptotermes formosanus</name>
    <name type="common">Formosan subterranean termite</name>
    <dbReference type="NCBI Taxonomy" id="36987"/>
    <lineage>
        <taxon>Eukaryota</taxon>
        <taxon>Metazoa</taxon>
        <taxon>Ecdysozoa</taxon>
        <taxon>Arthropoda</taxon>
        <taxon>Hexapoda</taxon>
        <taxon>Insecta</taxon>
        <taxon>Pterygota</taxon>
        <taxon>Neoptera</taxon>
        <taxon>Polyneoptera</taxon>
        <taxon>Dictyoptera</taxon>
        <taxon>Blattodea</taxon>
        <taxon>Blattoidea</taxon>
        <taxon>Termitoidae</taxon>
        <taxon>Rhinotermitidae</taxon>
        <taxon>Coptotermes</taxon>
    </lineage>
</organism>
<reference evidence="12" key="1">
    <citation type="submission" date="2020-01" db="EMBL/GenBank/DDBJ databases">
        <title>Draft genome sequence of the Termite Coptotermes fromosanus.</title>
        <authorList>
            <person name="Itakura S."/>
            <person name="Yosikawa Y."/>
            <person name="Umezawa K."/>
        </authorList>
    </citation>
    <scope>NUCLEOTIDE SEQUENCE [LARGE SCALE GENOMIC DNA]</scope>
</reference>
<dbReference type="InterPro" id="IPR031940">
    <property type="entry name" value="DUF4772"/>
</dbReference>
<dbReference type="GO" id="GO:0003700">
    <property type="term" value="F:DNA-binding transcription factor activity"/>
    <property type="evidence" value="ECO:0007669"/>
    <property type="project" value="TreeGrafter"/>
</dbReference>
<keyword evidence="7" id="KW-0804">Transcription</keyword>
<evidence type="ECO:0000256" key="3">
    <source>
        <dbReference type="ARBA" id="ARBA00022771"/>
    </source>
</evidence>
<evidence type="ECO:0000256" key="4">
    <source>
        <dbReference type="ARBA" id="ARBA00022833"/>
    </source>
</evidence>
<evidence type="ECO:0000256" key="1">
    <source>
        <dbReference type="ARBA" id="ARBA00004123"/>
    </source>
</evidence>
<keyword evidence="3" id="KW-0863">Zinc-finger</keyword>
<dbReference type="GO" id="GO:0000978">
    <property type="term" value="F:RNA polymerase II cis-regulatory region sequence-specific DNA binding"/>
    <property type="evidence" value="ECO:0007669"/>
    <property type="project" value="TreeGrafter"/>
</dbReference>
<keyword evidence="6" id="KW-0238">DNA-binding</keyword>
<dbReference type="PANTHER" id="PTHR13006">
    <property type="entry name" value="PAPILLOMAVIRUS REGULATORY FACTOR PRF-1"/>
    <property type="match status" value="1"/>
</dbReference>
<keyword evidence="4" id="KW-0862">Zinc</keyword>
<proteinExistence type="predicted"/>
<keyword evidence="8" id="KW-0539">Nucleus</keyword>
<keyword evidence="2" id="KW-0479">Metal-binding</keyword>
<gene>
    <name evidence="11" type="ORF">Cfor_08191</name>
</gene>
<evidence type="ECO:0000256" key="5">
    <source>
        <dbReference type="ARBA" id="ARBA00023015"/>
    </source>
</evidence>
<dbReference type="GO" id="GO:0006357">
    <property type="term" value="P:regulation of transcription by RNA polymerase II"/>
    <property type="evidence" value="ECO:0007669"/>
    <property type="project" value="TreeGrafter"/>
</dbReference>
<evidence type="ECO:0000256" key="8">
    <source>
        <dbReference type="ARBA" id="ARBA00023242"/>
    </source>
</evidence>
<evidence type="ECO:0000256" key="7">
    <source>
        <dbReference type="ARBA" id="ARBA00023163"/>
    </source>
</evidence>
<keyword evidence="5" id="KW-0805">Transcription regulation</keyword>
<evidence type="ECO:0000256" key="6">
    <source>
        <dbReference type="ARBA" id="ARBA00023125"/>
    </source>
</evidence>
<feature type="compositionally biased region" description="Basic and acidic residues" evidence="9">
    <location>
        <begin position="384"/>
        <end position="400"/>
    </location>
</feature>
<evidence type="ECO:0000313" key="12">
    <source>
        <dbReference type="Proteomes" id="UP000502823"/>
    </source>
</evidence>
<evidence type="ECO:0000256" key="2">
    <source>
        <dbReference type="ARBA" id="ARBA00022723"/>
    </source>
</evidence>
<dbReference type="InterPro" id="IPR052253">
    <property type="entry name" value="CR1/CR2-DNA-binding_regulator"/>
</dbReference>
<dbReference type="Proteomes" id="UP000502823">
    <property type="component" value="Unassembled WGS sequence"/>
</dbReference>
<dbReference type="PANTHER" id="PTHR13006:SF9">
    <property type="entry name" value="GLUCOSE TRANSPORTER 4 ENHANCER FACTOR, ISOFORM G"/>
    <property type="match status" value="1"/>
</dbReference>
<feature type="compositionally biased region" description="Polar residues" evidence="9">
    <location>
        <begin position="268"/>
        <end position="278"/>
    </location>
</feature>
<feature type="compositionally biased region" description="Low complexity" evidence="9">
    <location>
        <begin position="422"/>
        <end position="437"/>
    </location>
</feature>
<dbReference type="InParanoid" id="A0A6L2PPM7"/>
<evidence type="ECO:0000256" key="9">
    <source>
        <dbReference type="SAM" id="MobiDB-lite"/>
    </source>
</evidence>
<dbReference type="OrthoDB" id="5950721at2759"/>
<feature type="region of interest" description="Disordered" evidence="9">
    <location>
        <begin position="268"/>
        <end position="292"/>
    </location>
</feature>
<dbReference type="GO" id="GO:0008270">
    <property type="term" value="F:zinc ion binding"/>
    <property type="evidence" value="ECO:0007669"/>
    <property type="project" value="UniProtKB-KW"/>
</dbReference>
<dbReference type="EMBL" id="BLKM01011744">
    <property type="protein sequence ID" value="GFG34234.1"/>
    <property type="molecule type" value="Genomic_DNA"/>
</dbReference>
<feature type="region of interest" description="Disordered" evidence="9">
    <location>
        <begin position="208"/>
        <end position="230"/>
    </location>
</feature>
<accession>A0A6L2PPM7</accession>
<evidence type="ECO:0000313" key="11">
    <source>
        <dbReference type="EMBL" id="GFG34234.1"/>
    </source>
</evidence>
<dbReference type="GO" id="GO:0005634">
    <property type="term" value="C:nucleus"/>
    <property type="evidence" value="ECO:0007669"/>
    <property type="project" value="UniProtKB-SubCell"/>
</dbReference>
<dbReference type="FunCoup" id="A0A6L2PPM7">
    <property type="interactions" value="762"/>
</dbReference>
<comment type="caution">
    <text evidence="11">The sequence shown here is derived from an EMBL/GenBank/DDBJ whole genome shotgun (WGS) entry which is preliminary data.</text>
</comment>
<evidence type="ECO:0000259" key="10">
    <source>
        <dbReference type="Pfam" id="PF15997"/>
    </source>
</evidence>
<comment type="subcellular location">
    <subcellularLocation>
        <location evidence="1">Nucleus</location>
    </subcellularLocation>
</comment>